<accession>A0A8W8JUX4</accession>
<dbReference type="EnsemblMetazoa" id="G20614.1">
    <property type="protein sequence ID" value="G20614.1:cds"/>
    <property type="gene ID" value="G20614"/>
</dbReference>
<keyword evidence="2" id="KW-1185">Reference proteome</keyword>
<evidence type="ECO:0000313" key="1">
    <source>
        <dbReference type="EnsemblMetazoa" id="G20614.1:cds"/>
    </source>
</evidence>
<sequence>MNVLDDHGFCYKHRLCNEAFPSDTCRTWSKQRRDKITKMIGTSLQERIKMNNTVTQSVCGDGMAVQDTSPSVETAVRGTSNNEESHVGNFNNDGSVSGVVNLSEIIEYQVRQHLELLLKHKDVDINFNDQHTVTANEIRTTDKNESANSKMATIDRPHFDKFDVQMSSFESSATDVLSVNAQDNDFEDIDSNASMAGMCTFSDAPVEVPFGAPDSSDPLQWNCFVSKMAKVLNIDIEAEDLLENERKSFISSRLKGDKSDKKKSLVKMPIEDTLIDMIKTVEKEAASGHLKNRSVRGRDDKAFMVKKDDFDAFCNPPKLDDNIEEGKSLIQSISYGTMIAAFLDEAECEDDKIEGRKALINCFRRVMANSVLSRRKVFLKNVNFISKATEKKLMKLPIFGSQLLNGQYFKSLHTSTENLRDARETQNLQYVKGV</sequence>
<dbReference type="AlphaFoldDB" id="A0A8W8JUX4"/>
<reference evidence="1" key="1">
    <citation type="submission" date="2022-08" db="UniProtKB">
        <authorList>
            <consortium name="EnsemblMetazoa"/>
        </authorList>
    </citation>
    <scope>IDENTIFICATION</scope>
    <source>
        <strain evidence="1">05x7-T-G4-1.051#20</strain>
    </source>
</reference>
<evidence type="ECO:0000313" key="2">
    <source>
        <dbReference type="Proteomes" id="UP000005408"/>
    </source>
</evidence>
<dbReference type="Proteomes" id="UP000005408">
    <property type="component" value="Unassembled WGS sequence"/>
</dbReference>
<name>A0A8W8JUX4_MAGGI</name>
<organism evidence="1 2">
    <name type="scientific">Magallana gigas</name>
    <name type="common">Pacific oyster</name>
    <name type="synonym">Crassostrea gigas</name>
    <dbReference type="NCBI Taxonomy" id="29159"/>
    <lineage>
        <taxon>Eukaryota</taxon>
        <taxon>Metazoa</taxon>
        <taxon>Spiralia</taxon>
        <taxon>Lophotrochozoa</taxon>
        <taxon>Mollusca</taxon>
        <taxon>Bivalvia</taxon>
        <taxon>Autobranchia</taxon>
        <taxon>Pteriomorphia</taxon>
        <taxon>Ostreida</taxon>
        <taxon>Ostreoidea</taxon>
        <taxon>Ostreidae</taxon>
        <taxon>Magallana</taxon>
    </lineage>
</organism>
<proteinExistence type="predicted"/>
<protein>
    <submittedName>
        <fullName evidence="1">Uncharacterized protein</fullName>
    </submittedName>
</protein>